<dbReference type="PROSITE" id="PS50089">
    <property type="entry name" value="ZF_RING_2"/>
    <property type="match status" value="1"/>
</dbReference>
<evidence type="ECO:0000256" key="2">
    <source>
        <dbReference type="ARBA" id="ARBA00004514"/>
    </source>
</evidence>
<comment type="subunit">
    <text evidence="16">Component of the ribosome quality control complex (RQC).</text>
</comment>
<organism evidence="18">
    <name type="scientific">Ceratitis capitata</name>
    <name type="common">Mediterranean fruit fly</name>
    <name type="synonym">Tephritis capitata</name>
    <dbReference type="NCBI Taxonomy" id="7213"/>
    <lineage>
        <taxon>Eukaryota</taxon>
        <taxon>Metazoa</taxon>
        <taxon>Ecdysozoa</taxon>
        <taxon>Arthropoda</taxon>
        <taxon>Hexapoda</taxon>
        <taxon>Insecta</taxon>
        <taxon>Pterygota</taxon>
        <taxon>Neoptera</taxon>
        <taxon>Endopterygota</taxon>
        <taxon>Diptera</taxon>
        <taxon>Brachycera</taxon>
        <taxon>Muscomorpha</taxon>
        <taxon>Tephritoidea</taxon>
        <taxon>Tephritidae</taxon>
        <taxon>Ceratitis</taxon>
        <taxon>Ceratitis</taxon>
    </lineage>
</organism>
<evidence type="ECO:0000256" key="11">
    <source>
        <dbReference type="ARBA" id="ARBA00022771"/>
    </source>
</evidence>
<evidence type="ECO:0000256" key="13">
    <source>
        <dbReference type="ARBA" id="ARBA00022833"/>
    </source>
</evidence>
<dbReference type="EMBL" id="GAMC01004680">
    <property type="protein sequence ID" value="JAC01876.1"/>
    <property type="molecule type" value="mRNA"/>
</dbReference>
<reference evidence="18" key="1">
    <citation type="submission" date="2013-07" db="EMBL/GenBank/DDBJ databases">
        <authorList>
            <person name="Geib S."/>
        </authorList>
    </citation>
    <scope>NUCLEOTIDE SEQUENCE</scope>
</reference>
<dbReference type="GO" id="GO:0016567">
    <property type="term" value="P:protein ubiquitination"/>
    <property type="evidence" value="ECO:0007669"/>
    <property type="project" value="UniProtKB-UniPathway"/>
</dbReference>
<dbReference type="Pfam" id="PF23009">
    <property type="entry name" value="UBC_like"/>
    <property type="match status" value="1"/>
</dbReference>
<keyword evidence="12 16" id="KW-0833">Ubl conjugation pathway</keyword>
<comment type="catalytic activity">
    <reaction evidence="1 16">
        <text>S-ubiquitinyl-[E2 ubiquitin-conjugating enzyme]-L-cysteine + [acceptor protein]-L-lysine = [E2 ubiquitin-conjugating enzyme]-L-cysteine + N(6)-ubiquitinyl-[acceptor protein]-L-lysine.</text>
        <dbReference type="EC" id="2.3.2.27"/>
    </reaction>
</comment>
<dbReference type="InterPro" id="IPR054477">
    <property type="entry name" value="LTN1_E3_ligase_6th"/>
</dbReference>
<dbReference type="InterPro" id="IPR039795">
    <property type="entry name" value="LTN1/Rkr1"/>
</dbReference>
<evidence type="ECO:0000256" key="3">
    <source>
        <dbReference type="ARBA" id="ARBA00004906"/>
    </source>
</evidence>
<evidence type="ECO:0000256" key="6">
    <source>
        <dbReference type="ARBA" id="ARBA00017157"/>
    </source>
</evidence>
<dbReference type="Gene3D" id="3.30.40.10">
    <property type="entry name" value="Zinc/RING finger domain, C3HC4 (zinc finger)"/>
    <property type="match status" value="1"/>
</dbReference>
<evidence type="ECO:0000256" key="16">
    <source>
        <dbReference type="RuleBase" id="RU367090"/>
    </source>
</evidence>
<evidence type="ECO:0000256" key="7">
    <source>
        <dbReference type="ARBA" id="ARBA00022490"/>
    </source>
</evidence>
<dbReference type="GO" id="GO:0072344">
    <property type="term" value="P:rescue of stalled ribosome"/>
    <property type="evidence" value="ECO:0007669"/>
    <property type="project" value="UniProtKB-UniRule"/>
</dbReference>
<comment type="pathway">
    <text evidence="3 16">Protein modification; protein ubiquitination.</text>
</comment>
<keyword evidence="13 16" id="KW-0862">Zinc</keyword>
<keyword evidence="7" id="KW-0963">Cytoplasm</keyword>
<dbReference type="OrthoDB" id="6108at2759"/>
<dbReference type="PANTHER" id="PTHR12389:SF0">
    <property type="entry name" value="E3 UBIQUITIN-PROTEIN LIGASE LISTERIN"/>
    <property type="match status" value="1"/>
</dbReference>
<dbReference type="UniPathway" id="UPA00143"/>
<keyword evidence="9 16" id="KW-0479">Metal-binding</keyword>
<accession>W8BKL8</accession>
<feature type="domain" description="RING-type" evidence="17">
    <location>
        <begin position="228"/>
        <end position="275"/>
    </location>
</feature>
<evidence type="ECO:0000256" key="9">
    <source>
        <dbReference type="ARBA" id="ARBA00022723"/>
    </source>
</evidence>
<comment type="similarity">
    <text evidence="4 16">Belongs to the LTN1 family.</text>
</comment>
<evidence type="ECO:0000256" key="15">
    <source>
        <dbReference type="PROSITE-ProRule" id="PRU00175"/>
    </source>
</evidence>
<keyword evidence="11 15" id="KW-0863">Zinc-finger</keyword>
<dbReference type="GO" id="GO:0043023">
    <property type="term" value="F:ribosomal large subunit binding"/>
    <property type="evidence" value="ECO:0007669"/>
    <property type="project" value="TreeGrafter"/>
</dbReference>
<protein>
    <recommendedName>
        <fullName evidence="6 16">E3 ubiquitin-protein ligase listerin</fullName>
        <ecNumber evidence="5 16">2.3.2.27</ecNumber>
    </recommendedName>
    <alternativeName>
        <fullName evidence="14 16">RING-type E3 ubiquitin transferase listerin</fullName>
    </alternativeName>
</protein>
<dbReference type="GO" id="GO:0008270">
    <property type="term" value="F:zinc ion binding"/>
    <property type="evidence" value="ECO:0007669"/>
    <property type="project" value="UniProtKB-KW"/>
</dbReference>
<comment type="subcellular location">
    <subcellularLocation>
        <location evidence="2">Cytoplasm</location>
        <location evidence="2">Cytosol</location>
    </subcellularLocation>
</comment>
<dbReference type="Pfam" id="PF22999">
    <property type="entry name" value="LTN1_E3_ligase_6th"/>
    <property type="match status" value="1"/>
</dbReference>
<dbReference type="SUPFAM" id="SSF57850">
    <property type="entry name" value="RING/U-box"/>
    <property type="match status" value="1"/>
</dbReference>
<comment type="function">
    <text evidence="16">E3 ubiquitin-protein ligase. Component of the ribosome quality control complex (RQC), a ribosome-associated complex that mediates ubiquitination and extraction of incompletely synthesized nascent chains for proteasomal degradation.</text>
</comment>
<dbReference type="AlphaFoldDB" id="W8BKL8"/>
<evidence type="ECO:0000256" key="8">
    <source>
        <dbReference type="ARBA" id="ARBA00022679"/>
    </source>
</evidence>
<evidence type="ECO:0000313" key="18">
    <source>
        <dbReference type="EMBL" id="JAC01876.1"/>
    </source>
</evidence>
<dbReference type="FunFam" id="3.30.40.10:FF:000038">
    <property type="entry name" value="E3 ubiquitin-protein ligase listerin"/>
    <property type="match status" value="1"/>
</dbReference>
<proteinExistence type="evidence at transcript level"/>
<dbReference type="InterPro" id="IPR054478">
    <property type="entry name" value="LTN1_UBC"/>
</dbReference>
<evidence type="ECO:0000256" key="14">
    <source>
        <dbReference type="ARBA" id="ARBA00032366"/>
    </source>
</evidence>
<dbReference type="EC" id="2.3.2.27" evidence="5 16"/>
<evidence type="ECO:0000256" key="10">
    <source>
        <dbReference type="ARBA" id="ARBA00022737"/>
    </source>
</evidence>
<dbReference type="PANTHER" id="PTHR12389">
    <property type="entry name" value="ZINC FINGER PROTEIN 294"/>
    <property type="match status" value="1"/>
</dbReference>
<dbReference type="GO" id="GO:1990116">
    <property type="term" value="P:ribosome-associated ubiquitin-dependent protein catabolic process"/>
    <property type="evidence" value="ECO:0007669"/>
    <property type="project" value="UniProtKB-UniRule"/>
</dbReference>
<keyword evidence="8 16" id="KW-0808">Transferase</keyword>
<gene>
    <name evidence="18" type="primary">LTN1</name>
</gene>
<name>W8BKL8_CERCA</name>
<evidence type="ECO:0000256" key="1">
    <source>
        <dbReference type="ARBA" id="ARBA00000900"/>
    </source>
</evidence>
<evidence type="ECO:0000256" key="12">
    <source>
        <dbReference type="ARBA" id="ARBA00022786"/>
    </source>
</evidence>
<evidence type="ECO:0000259" key="17">
    <source>
        <dbReference type="PROSITE" id="PS50089"/>
    </source>
</evidence>
<evidence type="ECO:0000256" key="5">
    <source>
        <dbReference type="ARBA" id="ARBA00012483"/>
    </source>
</evidence>
<sequence>MWDCIIHACVKSPLAMRTIYTSWLYENKFFEKFLHFVIRLMPIEILKNHDNKFLPSEIFNILSWEKLNDENLTLERYACHLYTEVLKKLPAVVRKWWNISSSRQKTFVDRLTTNFVSPLICEGELSSISANKEKNENMQVTVHFSTREVIAVYFIDEVRTELTIVLPSNYPLGPVKVDCGKNIGGRLSSRNDALQLALFLNHQNGTILDGLALWKNTLDKKFEGVEECYVCYTVIHQDTCQLPKLTCKTCKKKFHGPCLYKWFTTSSKSTCPICRNVF</sequence>
<dbReference type="GO" id="GO:0061630">
    <property type="term" value="F:ubiquitin protein ligase activity"/>
    <property type="evidence" value="ECO:0007669"/>
    <property type="project" value="UniProtKB-UniRule"/>
</dbReference>
<dbReference type="GO" id="GO:0005829">
    <property type="term" value="C:cytosol"/>
    <property type="evidence" value="ECO:0007669"/>
    <property type="project" value="UniProtKB-SubCell"/>
</dbReference>
<reference evidence="18" key="2">
    <citation type="journal article" date="2014" name="BMC Genomics">
        <title>A genomic perspective to assessing quality of mass-reared SIT flies used in Mediterranean fruit fly (Ceratitis capitata) eradication in California.</title>
        <authorList>
            <person name="Calla B."/>
            <person name="Hall B."/>
            <person name="Hou S."/>
            <person name="Geib S.M."/>
        </authorList>
    </citation>
    <scope>NUCLEOTIDE SEQUENCE</scope>
</reference>
<keyword evidence="10" id="KW-0677">Repeat</keyword>
<dbReference type="InterPro" id="IPR013083">
    <property type="entry name" value="Znf_RING/FYVE/PHD"/>
</dbReference>
<dbReference type="InterPro" id="IPR001841">
    <property type="entry name" value="Znf_RING"/>
</dbReference>
<dbReference type="GO" id="GO:1990112">
    <property type="term" value="C:RQC complex"/>
    <property type="evidence" value="ECO:0007669"/>
    <property type="project" value="UniProtKB-UniRule"/>
</dbReference>
<evidence type="ECO:0000256" key="4">
    <source>
        <dbReference type="ARBA" id="ARBA00007997"/>
    </source>
</evidence>